<protein>
    <submittedName>
        <fullName evidence="2">WGR domain protein</fullName>
    </submittedName>
</protein>
<dbReference type="AlphaFoldDB" id="B4CUV8"/>
<sequence length="167" mass="19369">MTKDKFWELIQRSLDGSSGEIDEQADVLESELMDLSPEEIVSFGEHVEACLQESYSNDLWGAAYIIAGGCSDDGFEYFRRWLVSRGREWFERAVKNPDDLADYPQNLSDSDIEFEEFAYIAPKAYEAKVGKPFPYGKTAPDTLTGEEWEEEEEVFSKRWPKLFSKYW</sequence>
<dbReference type="EMBL" id="ABVL01000001">
    <property type="protein sequence ID" value="EDY22346.1"/>
    <property type="molecule type" value="Genomic_DNA"/>
</dbReference>
<reference evidence="2 3" key="1">
    <citation type="journal article" date="2011" name="J. Bacteriol.">
        <title>Genome sequence of Chthoniobacter flavus Ellin428, an aerobic heterotrophic soil bacterium.</title>
        <authorList>
            <person name="Kant R."/>
            <person name="van Passel M.W."/>
            <person name="Palva A."/>
            <person name="Lucas S."/>
            <person name="Lapidus A."/>
            <person name="Glavina Del Rio T."/>
            <person name="Dalin E."/>
            <person name="Tice H."/>
            <person name="Bruce D."/>
            <person name="Goodwin L."/>
            <person name="Pitluck S."/>
            <person name="Larimer F.W."/>
            <person name="Land M.L."/>
            <person name="Hauser L."/>
            <person name="Sangwan P."/>
            <person name="de Vos W.M."/>
            <person name="Janssen P.H."/>
            <person name="Smidt H."/>
        </authorList>
    </citation>
    <scope>NUCLEOTIDE SEQUENCE [LARGE SCALE GENOMIC DNA]</scope>
    <source>
        <strain evidence="2 3">Ellin428</strain>
    </source>
</reference>
<evidence type="ECO:0000259" key="1">
    <source>
        <dbReference type="Pfam" id="PF14024"/>
    </source>
</evidence>
<dbReference type="eggNOG" id="COG3831">
    <property type="taxonomic scope" value="Bacteria"/>
</dbReference>
<proteinExistence type="predicted"/>
<dbReference type="InParanoid" id="B4CUV8"/>
<organism evidence="2 3">
    <name type="scientific">Chthoniobacter flavus Ellin428</name>
    <dbReference type="NCBI Taxonomy" id="497964"/>
    <lineage>
        <taxon>Bacteria</taxon>
        <taxon>Pseudomonadati</taxon>
        <taxon>Verrucomicrobiota</taxon>
        <taxon>Spartobacteria</taxon>
        <taxon>Chthoniobacterales</taxon>
        <taxon>Chthoniobacteraceae</taxon>
        <taxon>Chthoniobacter</taxon>
    </lineage>
</organism>
<dbReference type="RefSeq" id="WP_006977798.1">
    <property type="nucleotide sequence ID" value="NZ_ABVL01000001.1"/>
</dbReference>
<dbReference type="InterPro" id="IPR025334">
    <property type="entry name" value="DUF4240"/>
</dbReference>
<keyword evidence="3" id="KW-1185">Reference proteome</keyword>
<dbReference type="Proteomes" id="UP000005824">
    <property type="component" value="Unassembled WGS sequence"/>
</dbReference>
<evidence type="ECO:0000313" key="3">
    <source>
        <dbReference type="Proteomes" id="UP000005824"/>
    </source>
</evidence>
<comment type="caution">
    <text evidence="2">The sequence shown here is derived from an EMBL/GenBank/DDBJ whole genome shotgun (WGS) entry which is preliminary data.</text>
</comment>
<dbReference type="STRING" id="497964.CfE428DRAFT_0471"/>
<accession>B4CUV8</accession>
<gene>
    <name evidence="2" type="ORF">CfE428DRAFT_0471</name>
</gene>
<evidence type="ECO:0000313" key="2">
    <source>
        <dbReference type="EMBL" id="EDY22346.1"/>
    </source>
</evidence>
<name>B4CUV8_9BACT</name>
<feature type="domain" description="DUF4240" evidence="1">
    <location>
        <begin position="1"/>
        <end position="126"/>
    </location>
</feature>
<dbReference type="Pfam" id="PF14024">
    <property type="entry name" value="DUF4240"/>
    <property type="match status" value="1"/>
</dbReference>